<dbReference type="Pfam" id="PF13250">
    <property type="entry name" value="SNIPE"/>
    <property type="match status" value="1"/>
</dbReference>
<dbReference type="InterPro" id="IPR025280">
    <property type="entry name" value="SNIPE"/>
</dbReference>
<comment type="caution">
    <text evidence="3">The sequence shown here is derived from an EMBL/GenBank/DDBJ whole genome shotgun (WGS) entry which is preliminary data.</text>
</comment>
<keyword evidence="1" id="KW-0175">Coiled coil</keyword>
<dbReference type="InterPro" id="IPR018306">
    <property type="entry name" value="Phage_T5_Orf172_DNA-bd"/>
</dbReference>
<dbReference type="AlphaFoldDB" id="A0A2T0TU80"/>
<evidence type="ECO:0000259" key="2">
    <source>
        <dbReference type="SMART" id="SM00974"/>
    </source>
</evidence>
<dbReference type="SMART" id="SM00974">
    <property type="entry name" value="T5orf172"/>
    <property type="match status" value="1"/>
</dbReference>
<evidence type="ECO:0000256" key="1">
    <source>
        <dbReference type="SAM" id="Coils"/>
    </source>
</evidence>
<protein>
    <submittedName>
        <fullName evidence="3">Meiotically Up-regulated Gene 113 (MUG113) protein</fullName>
    </submittedName>
</protein>
<gene>
    <name evidence="3" type="ORF">BCF74_1452</name>
</gene>
<reference evidence="3 4" key="1">
    <citation type="submission" date="2018-03" db="EMBL/GenBank/DDBJ databases">
        <title>Genomic Encyclopedia of Archaeal and Bacterial Type Strains, Phase II (KMG-II): from individual species to whole genera.</title>
        <authorList>
            <person name="Goeker M."/>
        </authorList>
    </citation>
    <scope>NUCLEOTIDE SEQUENCE [LARGE SCALE GENOMIC DNA]</scope>
    <source>
        <strain evidence="3 4">ATCC BAA-1496</strain>
    </source>
</reference>
<dbReference type="EMBL" id="PVTI01000045">
    <property type="protein sequence ID" value="PRY49217.1"/>
    <property type="molecule type" value="Genomic_DNA"/>
</dbReference>
<evidence type="ECO:0000313" key="3">
    <source>
        <dbReference type="EMBL" id="PRY49217.1"/>
    </source>
</evidence>
<proteinExistence type="predicted"/>
<feature type="domain" description="Bacteriophage T5 Orf172 DNA-binding" evidence="2">
    <location>
        <begin position="159"/>
        <end position="242"/>
    </location>
</feature>
<keyword evidence="4" id="KW-1185">Reference proteome</keyword>
<feature type="coiled-coil region" evidence="1">
    <location>
        <begin position="55"/>
        <end position="142"/>
    </location>
</feature>
<sequence>MLRAYNAEAENAVKSVKAGNLGSAQKRLSKAKEQIARQGALIELSVSEPYHRLRLQELELAARHLQAVARDRELERERRAELREQRILEQEIKKEKDRLDKERSHYLNSIARLRERGDTQAADALQAELDRVDQEIAAVDYRAANIRAGYVYVISNIGAFGAGVVKIGMTRRLEPMDRIRELGDASVPFVFDVHALFFSDDAVSIEAMLHREFAKERINKVNLRKEFFRVGPDAVLDALREHNVSVLEFDTHAAAEQYRMSWPEEQPVVEETHHRVVPHTPDN</sequence>
<evidence type="ECO:0000313" key="4">
    <source>
        <dbReference type="Proteomes" id="UP000237822"/>
    </source>
</evidence>
<organism evidence="3 4">
    <name type="scientific">Knoellia remsis</name>
    <dbReference type="NCBI Taxonomy" id="407159"/>
    <lineage>
        <taxon>Bacteria</taxon>
        <taxon>Bacillati</taxon>
        <taxon>Actinomycetota</taxon>
        <taxon>Actinomycetes</taxon>
        <taxon>Micrococcales</taxon>
        <taxon>Intrasporangiaceae</taxon>
        <taxon>Knoellia</taxon>
    </lineage>
</organism>
<name>A0A2T0TU80_9MICO</name>
<accession>A0A2T0TU80</accession>
<dbReference type="Proteomes" id="UP000237822">
    <property type="component" value="Unassembled WGS sequence"/>
</dbReference>
<dbReference type="Pfam" id="PF13455">
    <property type="entry name" value="MUG113"/>
    <property type="match status" value="1"/>
</dbReference>